<dbReference type="InterPro" id="IPR015943">
    <property type="entry name" value="WD40/YVTN_repeat-like_dom_sf"/>
</dbReference>
<dbReference type="GO" id="GO:1990234">
    <property type="term" value="C:transferase complex"/>
    <property type="evidence" value="ECO:0007669"/>
    <property type="project" value="UniProtKB-ARBA"/>
</dbReference>
<dbReference type="InterPro" id="IPR020472">
    <property type="entry name" value="WD40_PAC1"/>
</dbReference>
<dbReference type="PROSITE" id="PS50082">
    <property type="entry name" value="WD_REPEATS_2"/>
    <property type="match status" value="3"/>
</dbReference>
<evidence type="ECO:0000256" key="2">
    <source>
        <dbReference type="ARBA" id="ARBA00022737"/>
    </source>
</evidence>
<dbReference type="SMART" id="SM00320">
    <property type="entry name" value="WD40"/>
    <property type="match status" value="3"/>
</dbReference>
<dbReference type="SUPFAM" id="SSF50978">
    <property type="entry name" value="WD40 repeat-like"/>
    <property type="match status" value="1"/>
</dbReference>
<feature type="repeat" description="WD" evidence="3">
    <location>
        <begin position="153"/>
        <end position="194"/>
    </location>
</feature>
<protein>
    <submittedName>
        <fullName evidence="4">Uncharacterized protein</fullName>
    </submittedName>
</protein>
<dbReference type="InterPro" id="IPR036322">
    <property type="entry name" value="WD40_repeat_dom_sf"/>
</dbReference>
<evidence type="ECO:0000256" key="3">
    <source>
        <dbReference type="PROSITE-ProRule" id="PRU00221"/>
    </source>
</evidence>
<dbReference type="Gene3D" id="2.130.10.10">
    <property type="entry name" value="YVTN repeat-like/Quinoprotein amine dehydrogenase"/>
    <property type="match status" value="1"/>
</dbReference>
<dbReference type="PANTHER" id="PTHR22847">
    <property type="entry name" value="WD40 REPEAT PROTEIN"/>
    <property type="match status" value="1"/>
</dbReference>
<dbReference type="PROSITE" id="PS50294">
    <property type="entry name" value="WD_REPEATS_REGION"/>
    <property type="match status" value="3"/>
</dbReference>
<keyword evidence="1 3" id="KW-0853">WD repeat</keyword>
<proteinExistence type="predicted"/>
<keyword evidence="2" id="KW-0677">Repeat</keyword>
<sequence>MKFLQEHLLHWLEALSILTATHRAGPLLRMAERSIQQSHSQISQILNEGCRLVDLFYLPIGESCTGLYSTILTFCPKECCLAGLYKQKYPHNIQIKEGGLRDWPKNLSILQGHQDWVTSVGFSPDGTKIVSGSFDNTVRLWDACTGQSLGQPLEGHQDWVTSVGFSPDGTKIVSGSRDNTVRLWDACTGQSLGQPLEGHQDWVSSVGFSPDGAKTVSGSLDKTVKIWNPNVAAGPLVQPSQLFHKTSWRFDIHSGWIYTILLQTDTKVPITWVPENLHSGFHTPLTQCVFGAYQTVLDFSNYLPWEKWSI</sequence>
<feature type="repeat" description="WD" evidence="3">
    <location>
        <begin position="110"/>
        <end position="151"/>
    </location>
</feature>
<name>A0A0C9TSI4_SPHS4</name>
<dbReference type="PANTHER" id="PTHR22847:SF637">
    <property type="entry name" value="WD REPEAT DOMAIN 5B"/>
    <property type="match status" value="1"/>
</dbReference>
<feature type="repeat" description="WD" evidence="3">
    <location>
        <begin position="196"/>
        <end position="228"/>
    </location>
</feature>
<accession>A0A0C9TSI4</accession>
<dbReference type="HOGENOM" id="CLU_000288_57_19_1"/>
<evidence type="ECO:0000313" key="5">
    <source>
        <dbReference type="Proteomes" id="UP000054279"/>
    </source>
</evidence>
<evidence type="ECO:0000256" key="1">
    <source>
        <dbReference type="ARBA" id="ARBA00022574"/>
    </source>
</evidence>
<dbReference type="EMBL" id="KN837455">
    <property type="protein sequence ID" value="KIJ24819.1"/>
    <property type="molecule type" value="Genomic_DNA"/>
</dbReference>
<reference evidence="4 5" key="1">
    <citation type="submission" date="2014-06" db="EMBL/GenBank/DDBJ databases">
        <title>Evolutionary Origins and Diversification of the Mycorrhizal Mutualists.</title>
        <authorList>
            <consortium name="DOE Joint Genome Institute"/>
            <consortium name="Mycorrhizal Genomics Consortium"/>
            <person name="Kohler A."/>
            <person name="Kuo A."/>
            <person name="Nagy L.G."/>
            <person name="Floudas D."/>
            <person name="Copeland A."/>
            <person name="Barry K.W."/>
            <person name="Cichocki N."/>
            <person name="Veneault-Fourrey C."/>
            <person name="LaButti K."/>
            <person name="Lindquist E.A."/>
            <person name="Lipzen A."/>
            <person name="Lundell T."/>
            <person name="Morin E."/>
            <person name="Murat C."/>
            <person name="Riley R."/>
            <person name="Ohm R."/>
            <person name="Sun H."/>
            <person name="Tunlid A."/>
            <person name="Henrissat B."/>
            <person name="Grigoriev I.V."/>
            <person name="Hibbett D.S."/>
            <person name="Martin F."/>
        </authorList>
    </citation>
    <scope>NUCLEOTIDE SEQUENCE [LARGE SCALE GENOMIC DNA]</scope>
    <source>
        <strain evidence="4 5">SS14</strain>
    </source>
</reference>
<dbReference type="GO" id="GO:0005634">
    <property type="term" value="C:nucleus"/>
    <property type="evidence" value="ECO:0007669"/>
    <property type="project" value="TreeGrafter"/>
</dbReference>
<evidence type="ECO:0000313" key="4">
    <source>
        <dbReference type="EMBL" id="KIJ24819.1"/>
    </source>
</evidence>
<dbReference type="AlphaFoldDB" id="A0A0C9TSI4"/>
<dbReference type="Proteomes" id="UP000054279">
    <property type="component" value="Unassembled WGS sequence"/>
</dbReference>
<dbReference type="Pfam" id="PF00400">
    <property type="entry name" value="WD40"/>
    <property type="match status" value="3"/>
</dbReference>
<organism evidence="4 5">
    <name type="scientific">Sphaerobolus stellatus (strain SS14)</name>
    <dbReference type="NCBI Taxonomy" id="990650"/>
    <lineage>
        <taxon>Eukaryota</taxon>
        <taxon>Fungi</taxon>
        <taxon>Dikarya</taxon>
        <taxon>Basidiomycota</taxon>
        <taxon>Agaricomycotina</taxon>
        <taxon>Agaricomycetes</taxon>
        <taxon>Phallomycetidae</taxon>
        <taxon>Geastrales</taxon>
        <taxon>Sphaerobolaceae</taxon>
        <taxon>Sphaerobolus</taxon>
    </lineage>
</organism>
<dbReference type="PRINTS" id="PR00320">
    <property type="entry name" value="GPROTEINBRPT"/>
</dbReference>
<gene>
    <name evidence="4" type="ORF">M422DRAFT_194235</name>
</gene>
<dbReference type="OrthoDB" id="3783534at2759"/>
<dbReference type="InterPro" id="IPR001680">
    <property type="entry name" value="WD40_rpt"/>
</dbReference>
<keyword evidence="5" id="KW-1185">Reference proteome</keyword>